<keyword evidence="2 4" id="KW-0808">Transferase</keyword>
<dbReference type="Proteomes" id="UP000204391">
    <property type="component" value="Chromosome"/>
</dbReference>
<evidence type="ECO:0000313" key="5">
    <source>
        <dbReference type="EMBL" id="ASN04312.1"/>
    </source>
</evidence>
<dbReference type="GO" id="GO:0008887">
    <property type="term" value="F:glycerate kinase activity"/>
    <property type="evidence" value="ECO:0007669"/>
    <property type="project" value="UniProtKB-UniRule"/>
</dbReference>
<dbReference type="EMBL" id="CP022437">
    <property type="protein sequence ID" value="ASN04312.1"/>
    <property type="molecule type" value="Genomic_DNA"/>
</dbReference>
<keyword evidence="3 4" id="KW-0418">Kinase</keyword>
<evidence type="ECO:0000256" key="1">
    <source>
        <dbReference type="ARBA" id="ARBA00006284"/>
    </source>
</evidence>
<evidence type="ECO:0000256" key="4">
    <source>
        <dbReference type="PIRNR" id="PIRNR006078"/>
    </source>
</evidence>
<dbReference type="InterPro" id="IPR018197">
    <property type="entry name" value="Glycerate_kinase_RE-like"/>
</dbReference>
<dbReference type="InterPro" id="IPR018193">
    <property type="entry name" value="Glyc_kinase_flavodox-like_fold"/>
</dbReference>
<dbReference type="PIRSF" id="PIRSF006078">
    <property type="entry name" value="GlxK"/>
    <property type="match status" value="1"/>
</dbReference>
<organism evidence="5 6">
    <name type="scientific">Virgibacillus necropolis</name>
    <dbReference type="NCBI Taxonomy" id="163877"/>
    <lineage>
        <taxon>Bacteria</taxon>
        <taxon>Bacillati</taxon>
        <taxon>Bacillota</taxon>
        <taxon>Bacilli</taxon>
        <taxon>Bacillales</taxon>
        <taxon>Bacillaceae</taxon>
        <taxon>Virgibacillus</taxon>
    </lineage>
</organism>
<dbReference type="PANTHER" id="PTHR21599">
    <property type="entry name" value="GLYCERATE KINASE"/>
    <property type="match status" value="1"/>
</dbReference>
<dbReference type="OrthoDB" id="9774290at2"/>
<evidence type="ECO:0000256" key="2">
    <source>
        <dbReference type="ARBA" id="ARBA00022679"/>
    </source>
</evidence>
<name>A0A221M9L3_9BACI</name>
<dbReference type="GO" id="GO:0031388">
    <property type="term" value="P:organic acid phosphorylation"/>
    <property type="evidence" value="ECO:0007669"/>
    <property type="project" value="UniProtKB-UniRule"/>
</dbReference>
<dbReference type="Gene3D" id="3.40.50.10350">
    <property type="entry name" value="Glycerate kinase, domain 1"/>
    <property type="match status" value="1"/>
</dbReference>
<dbReference type="InterPro" id="IPR036129">
    <property type="entry name" value="Glycerate_kinase_sf"/>
</dbReference>
<protein>
    <submittedName>
        <fullName evidence="5">Glycerate kinase</fullName>
    </submittedName>
</protein>
<dbReference type="PANTHER" id="PTHR21599:SF0">
    <property type="entry name" value="GLYCERATE KINASE"/>
    <property type="match status" value="1"/>
</dbReference>
<sequence>MQIVLAPDSFKGSITSIRASETMAEAITSIDPSIQTIIKPMADGGEGTLEALLKATTGVSVPFFCRGPLGEASESFFAEIDNQTAVIECATIAGLPLVPLGQRNPDVTTTYGIGEAILRAMDRGNKHLIIGLGGSSTNDGGLGMLQALGMKAFNADAEKVGIFGKDLLEIEAVDFGGMDPRLMEVTIQVACDVDNPLTGSNGATYVYGPQKGATNDQLQVYDQALSRYGQLIEKACNHSLANVKGAGAAGGLGFALLAIGAKLQSGAKLVADAIKLEEAIKVADLVITGEGQSDEQTLYGKAPGYVAELAAVHHKPTILLSGSLDGNVDKLNDVFAGCFSIVPGSRTLQQCMDNGELYLYNATKQLIHLIRKL</sequence>
<reference evidence="5 6" key="1">
    <citation type="journal article" date="2003" name="Int. J. Syst. Evol. Microbiol.">
        <title>Virgibacillus carmonensis sp. nov., Virgibacillus necropolis sp. nov. and Virgibacillus picturae sp. nov., three novel species isolated from deteriorated mural paintings, transfer of the species of the genus salibacillus to Virgibacillus, as Virgibacillus marismortui comb. nov. and Virgibacillus salexigens comb. nov., and emended description of the genus Virgibacillus.</title>
        <authorList>
            <person name="Heyrman J."/>
            <person name="Logan N.A."/>
            <person name="Busse H.J."/>
            <person name="Balcaen A."/>
            <person name="Lebbe L."/>
            <person name="Rodriguez-Diaz M."/>
            <person name="Swings J."/>
            <person name="De Vos P."/>
        </authorList>
    </citation>
    <scope>NUCLEOTIDE SEQUENCE [LARGE SCALE GENOMIC DNA]</scope>
    <source>
        <strain evidence="5 6">LMG 19488</strain>
    </source>
</reference>
<dbReference type="InterPro" id="IPR004381">
    <property type="entry name" value="Glycerate_kinase"/>
</dbReference>
<dbReference type="AlphaFoldDB" id="A0A221M9L3"/>
<dbReference type="NCBIfam" id="TIGR00045">
    <property type="entry name" value="glycerate kinase"/>
    <property type="match status" value="1"/>
</dbReference>
<evidence type="ECO:0000256" key="3">
    <source>
        <dbReference type="ARBA" id="ARBA00022777"/>
    </source>
</evidence>
<dbReference type="SUPFAM" id="SSF110738">
    <property type="entry name" value="Glycerate kinase I"/>
    <property type="match status" value="1"/>
</dbReference>
<dbReference type="RefSeq" id="WP_089530955.1">
    <property type="nucleotide sequence ID" value="NZ_CP022437.1"/>
</dbReference>
<keyword evidence="6" id="KW-1185">Reference proteome</keyword>
<dbReference type="Gene3D" id="3.90.1510.10">
    <property type="entry name" value="Glycerate kinase, domain 2"/>
    <property type="match status" value="1"/>
</dbReference>
<dbReference type="KEGG" id="vne:CFK40_04450"/>
<accession>A0A221M9L3</accession>
<dbReference type="Pfam" id="PF02595">
    <property type="entry name" value="Gly_kinase"/>
    <property type="match status" value="1"/>
</dbReference>
<proteinExistence type="inferred from homology"/>
<evidence type="ECO:0000313" key="6">
    <source>
        <dbReference type="Proteomes" id="UP000204391"/>
    </source>
</evidence>
<gene>
    <name evidence="5" type="ORF">CFK40_04450</name>
</gene>
<comment type="similarity">
    <text evidence="1 4">Belongs to the glycerate kinase type-1 family.</text>
</comment>